<dbReference type="PANTHER" id="PTHR12341:SF41">
    <property type="entry name" value="5'-3' EXORIBONUCLEASE 2"/>
    <property type="match status" value="1"/>
</dbReference>
<dbReference type="Pfam" id="PF03159">
    <property type="entry name" value="XRN_N"/>
    <property type="match status" value="1"/>
</dbReference>
<dbReference type="InterPro" id="IPR004859">
    <property type="entry name" value="Xrn1_N"/>
</dbReference>
<dbReference type="InterPro" id="IPR027073">
    <property type="entry name" value="5_3_exoribonuclease"/>
</dbReference>
<protein>
    <submittedName>
        <fullName evidence="2">XRN 5'-3' exonuclease N-terminus-domain-containing protein</fullName>
    </submittedName>
</protein>
<reference evidence="2" key="1">
    <citation type="submission" date="2022-06" db="EMBL/GenBank/DDBJ databases">
        <authorList>
            <consortium name="SYNGENTA / RWTH Aachen University"/>
        </authorList>
    </citation>
    <scope>NUCLEOTIDE SEQUENCE</scope>
</reference>
<dbReference type="GO" id="GO:0005634">
    <property type="term" value="C:nucleus"/>
    <property type="evidence" value="ECO:0007669"/>
    <property type="project" value="TreeGrafter"/>
</dbReference>
<dbReference type="GO" id="GO:0004534">
    <property type="term" value="F:5'-3' RNA exonuclease activity"/>
    <property type="evidence" value="ECO:0007669"/>
    <property type="project" value="TreeGrafter"/>
</dbReference>
<dbReference type="GO" id="GO:0003723">
    <property type="term" value="F:RNA binding"/>
    <property type="evidence" value="ECO:0007669"/>
    <property type="project" value="TreeGrafter"/>
</dbReference>
<sequence>MCVPALFRWLSRKYPRIVEQVVEDEPIRSQVEGGHGEITSDMSQKNPKGTEFDSIAFRAKINQQHSCWLRAAHEANSKQLEKLTVIQESKFLGKELSDDYSSDNKIWDSNTIAPGNPFMKLLTDSLRYLIVHKLNTDPGWKQVRLITNPQSTFKHTPKEFTKQSEFGINMNGKKMLWKGVALLYFIEQERLLDTMRPIEKKLFVEDSNEVIFCQEGHTQYNNIYNIYCKQDTTELVPNRSILLEGVKVEKRVLNSYNREVASYSRNFQPTPTNWGGNQAYSGYNGSLSRGGYGSYGDDNSCNNINQQLGNYSGNTNYRNNYGGGHTTGSGAHRPSYVTWVVIAISEQQIKESVADNWSCSSIHAQISQLRSQLGSMCDNICLVELGAQSINDGFDRNDDEPPLDYLQALEGLKTDLNSSCFKMIESATNLIVEIGCQTAELDEDMNQKLYLLNYLSVDLVKYLDDSKSCLKVTLQICEHIRGNIERVLLEIDTRRTKHKTRKQWRAQFIEIYVEDLKIINNSLSEVFNSLNDLSHNCQAPQMSYQQEEIDGTSLETLFSGLLYHSLKLEMVTKESDRLSKSELPRPYLK</sequence>
<dbReference type="Gene3D" id="1.25.40.1050">
    <property type="match status" value="1"/>
</dbReference>
<feature type="domain" description="Xrn1 N-terminal" evidence="1">
    <location>
        <begin position="52"/>
        <end position="150"/>
    </location>
</feature>
<dbReference type="AlphaFoldDB" id="A0AAV0ANH6"/>
<dbReference type="Proteomes" id="UP001153365">
    <property type="component" value="Unassembled WGS sequence"/>
</dbReference>
<name>A0AAV0ANH6_PHAPC</name>
<evidence type="ECO:0000313" key="2">
    <source>
        <dbReference type="EMBL" id="CAH7670355.1"/>
    </source>
</evidence>
<proteinExistence type="predicted"/>
<evidence type="ECO:0000259" key="1">
    <source>
        <dbReference type="Pfam" id="PF03159"/>
    </source>
</evidence>
<keyword evidence="2" id="KW-0540">Nuclease</keyword>
<evidence type="ECO:0000313" key="3">
    <source>
        <dbReference type="Proteomes" id="UP001153365"/>
    </source>
</evidence>
<dbReference type="GO" id="GO:0000956">
    <property type="term" value="P:nuclear-transcribed mRNA catabolic process"/>
    <property type="evidence" value="ECO:0007669"/>
    <property type="project" value="TreeGrafter"/>
</dbReference>
<dbReference type="EMBL" id="CALTRL010000975">
    <property type="protein sequence ID" value="CAH7670355.1"/>
    <property type="molecule type" value="Genomic_DNA"/>
</dbReference>
<comment type="caution">
    <text evidence="2">The sequence shown here is derived from an EMBL/GenBank/DDBJ whole genome shotgun (WGS) entry which is preliminary data.</text>
</comment>
<keyword evidence="2" id="KW-0269">Exonuclease</keyword>
<organism evidence="2 3">
    <name type="scientific">Phakopsora pachyrhizi</name>
    <name type="common">Asian soybean rust disease fungus</name>
    <dbReference type="NCBI Taxonomy" id="170000"/>
    <lineage>
        <taxon>Eukaryota</taxon>
        <taxon>Fungi</taxon>
        <taxon>Dikarya</taxon>
        <taxon>Basidiomycota</taxon>
        <taxon>Pucciniomycotina</taxon>
        <taxon>Pucciniomycetes</taxon>
        <taxon>Pucciniales</taxon>
        <taxon>Phakopsoraceae</taxon>
        <taxon>Phakopsora</taxon>
    </lineage>
</organism>
<accession>A0AAV0ANH6</accession>
<keyword evidence="2" id="KW-0378">Hydrolase</keyword>
<gene>
    <name evidence="2" type="ORF">PPACK8108_LOCUS5049</name>
</gene>
<dbReference type="PANTHER" id="PTHR12341">
    <property type="entry name" value="5'-&gt;3' EXORIBONUCLEASE"/>
    <property type="match status" value="1"/>
</dbReference>
<keyword evidence="3" id="KW-1185">Reference proteome</keyword>